<evidence type="ECO:0000256" key="1">
    <source>
        <dbReference type="ARBA" id="ARBA00001614"/>
    </source>
</evidence>
<evidence type="ECO:0000256" key="10">
    <source>
        <dbReference type="ARBA" id="ARBA00023277"/>
    </source>
</evidence>
<dbReference type="NCBIfam" id="NF008277">
    <property type="entry name" value="PRK11055.1"/>
    <property type="match status" value="1"/>
</dbReference>
<dbReference type="GO" id="GO:0030246">
    <property type="term" value="F:carbohydrate binding"/>
    <property type="evidence" value="ECO:0007669"/>
    <property type="project" value="InterPro"/>
</dbReference>
<feature type="binding site" evidence="14">
    <location>
        <begin position="116"/>
        <end position="117"/>
    </location>
    <ligand>
        <name>beta-D-galactose</name>
        <dbReference type="ChEBI" id="CHEBI:27667"/>
    </ligand>
</feature>
<dbReference type="STRING" id="888832.HMPREF9420_0194"/>
<dbReference type="Pfam" id="PF01263">
    <property type="entry name" value="Aldose_epim"/>
    <property type="match status" value="1"/>
</dbReference>
<comment type="subunit">
    <text evidence="5">Monomer.</text>
</comment>
<dbReference type="InterPro" id="IPR018052">
    <property type="entry name" value="Ald1_epimerase_CS"/>
</dbReference>
<dbReference type="PROSITE" id="PS51257">
    <property type="entry name" value="PROKAR_LIPOPROTEIN"/>
    <property type="match status" value="1"/>
</dbReference>
<dbReference type="Proteomes" id="UP000003874">
    <property type="component" value="Unassembled WGS sequence"/>
</dbReference>
<dbReference type="UniPathway" id="UPA00242"/>
<dbReference type="InterPro" id="IPR008183">
    <property type="entry name" value="Aldose_1/G6P_1-epimerase"/>
</dbReference>
<evidence type="ECO:0000256" key="3">
    <source>
        <dbReference type="ARBA" id="ARBA00005028"/>
    </source>
</evidence>
<dbReference type="InterPro" id="IPR014718">
    <property type="entry name" value="GH-type_carb-bd"/>
</dbReference>
<dbReference type="PIRSF" id="PIRSF005096">
    <property type="entry name" value="GALM"/>
    <property type="match status" value="1"/>
</dbReference>
<evidence type="ECO:0000313" key="15">
    <source>
        <dbReference type="EMBL" id="EFV05664.1"/>
    </source>
</evidence>
<evidence type="ECO:0000256" key="9">
    <source>
        <dbReference type="ARBA" id="ARBA00023235"/>
    </source>
</evidence>
<evidence type="ECO:0000256" key="12">
    <source>
        <dbReference type="PIRSR" id="PIRSR005096-1"/>
    </source>
</evidence>
<dbReference type="GO" id="GO:0004034">
    <property type="term" value="F:aldose 1-epimerase activity"/>
    <property type="evidence" value="ECO:0007669"/>
    <property type="project" value="UniProtKB-EC"/>
</dbReference>
<keyword evidence="10 11" id="KW-0119">Carbohydrate metabolism</keyword>
<comment type="cofactor">
    <cofactor evidence="2">
        <name>Ca(2+)</name>
        <dbReference type="ChEBI" id="CHEBI:29108"/>
    </cofactor>
</comment>
<feature type="active site" description="Proton donor" evidence="12">
    <location>
        <position position="214"/>
    </location>
</feature>
<gene>
    <name evidence="15" type="primary">galM2</name>
    <name evidence="15" type="ORF">HMPREF9420_0194</name>
</gene>
<dbReference type="EC" id="5.1.3.3" evidence="6 11"/>
<comment type="pathway">
    <text evidence="3 11">Carbohydrate metabolism; hexose metabolism.</text>
</comment>
<dbReference type="GO" id="GO:0033499">
    <property type="term" value="P:galactose catabolic process via UDP-galactose, Leloir pathway"/>
    <property type="evidence" value="ECO:0007669"/>
    <property type="project" value="TreeGrafter"/>
</dbReference>
<dbReference type="InterPro" id="IPR047215">
    <property type="entry name" value="Galactose_mutarotase-like"/>
</dbReference>
<evidence type="ECO:0000256" key="5">
    <source>
        <dbReference type="ARBA" id="ARBA00011245"/>
    </source>
</evidence>
<feature type="binding site" evidence="14">
    <location>
        <begin position="214"/>
        <end position="216"/>
    </location>
    <ligand>
        <name>beta-D-galactose</name>
        <dbReference type="ChEBI" id="CHEBI:27667"/>
    </ligand>
</feature>
<dbReference type="CDD" id="cd09019">
    <property type="entry name" value="galactose_mutarotase_like"/>
    <property type="match status" value="1"/>
</dbReference>
<dbReference type="RefSeq" id="WP_007133488.1">
    <property type="nucleotide sequence ID" value="NZ_GL629647.1"/>
</dbReference>
<dbReference type="GO" id="GO:0006006">
    <property type="term" value="P:glucose metabolic process"/>
    <property type="evidence" value="ECO:0007669"/>
    <property type="project" value="TreeGrafter"/>
</dbReference>
<evidence type="ECO:0000256" key="13">
    <source>
        <dbReference type="PIRSR" id="PIRSR005096-2"/>
    </source>
</evidence>
<evidence type="ECO:0000256" key="11">
    <source>
        <dbReference type="PIRNR" id="PIRNR005096"/>
    </source>
</evidence>
<protein>
    <recommendedName>
        <fullName evidence="7 11">Aldose 1-epimerase</fullName>
        <ecNumber evidence="6 11">5.1.3.3</ecNumber>
    </recommendedName>
</protein>
<keyword evidence="16" id="KW-1185">Reference proteome</keyword>
<dbReference type="SUPFAM" id="SSF74650">
    <property type="entry name" value="Galactose mutarotase-like"/>
    <property type="match status" value="1"/>
</dbReference>
<keyword evidence="8" id="KW-0106">Calcium</keyword>
<comment type="similarity">
    <text evidence="4 11">Belongs to the aldose epimerase family.</text>
</comment>
<dbReference type="PANTHER" id="PTHR10091">
    <property type="entry name" value="ALDOSE-1-EPIMERASE"/>
    <property type="match status" value="1"/>
</dbReference>
<dbReference type="OrthoDB" id="9779408at2"/>
<evidence type="ECO:0000256" key="8">
    <source>
        <dbReference type="ARBA" id="ARBA00022837"/>
    </source>
</evidence>
<dbReference type="eggNOG" id="COG2017">
    <property type="taxonomic scope" value="Bacteria"/>
</dbReference>
<sequence length="402" mass="44481">MFMRNLKTILLGAGMASLMFSSCINKEGIHTTVSGLNPSAFDSTINGKKTELLTLTNQKGMEVCLTNYGGRVVSICVPDKNNKPTDVVLGYDNIAQYADTLHSPSDYGSSVGRYANRIKDSKLIIDGKSYQLKVNDNSNCLHGGGNSGWMNQVYDIKAKTDSSVVFVIKAKDGENGFPGTVEATATYTVRNNNSLDIVFEATTDKKTVINMTNHCYFNLNGDLSKDGFDQIMYINADKFTPSDKYYIPTGEIKDVTGTPMDFRKAAVIGEKIDMTYDQIKNATGYDHNWCLNTYQHGKGNDQAIAASLYSPKTGIKLSVYTNEPGLQVYTGNFQGTGIACKHGIKYPKHVSVCFESQKYPDSPTKINNKTKGWEISNPILKPGEKYYSHLIYKFSIENQNKK</sequence>
<reference evidence="15 16" key="1">
    <citation type="submission" date="2010-12" db="EMBL/GenBank/DDBJ databases">
        <authorList>
            <person name="Muzny D."/>
            <person name="Qin X."/>
            <person name="Deng J."/>
            <person name="Jiang H."/>
            <person name="Liu Y."/>
            <person name="Qu J."/>
            <person name="Song X.-Z."/>
            <person name="Zhang L."/>
            <person name="Thornton R."/>
            <person name="Coyle M."/>
            <person name="Francisco L."/>
            <person name="Jackson L."/>
            <person name="Javaid M."/>
            <person name="Korchina V."/>
            <person name="Kovar C."/>
            <person name="Mata R."/>
            <person name="Mathew T."/>
            <person name="Ngo R."/>
            <person name="Nguyen L."/>
            <person name="Nguyen N."/>
            <person name="Okwuonu G."/>
            <person name="Ongeri F."/>
            <person name="Pham C."/>
            <person name="Simmons D."/>
            <person name="Wilczek-Boney K."/>
            <person name="Hale W."/>
            <person name="Jakkamsetti A."/>
            <person name="Pham P."/>
            <person name="Ruth R."/>
            <person name="San Lucas F."/>
            <person name="Warren J."/>
            <person name="Zhang J."/>
            <person name="Zhao Z."/>
            <person name="Zhou C."/>
            <person name="Zhu D."/>
            <person name="Lee S."/>
            <person name="Bess C."/>
            <person name="Blankenburg K."/>
            <person name="Forbes L."/>
            <person name="Fu Q."/>
            <person name="Gubbala S."/>
            <person name="Hirani K."/>
            <person name="Jayaseelan J.C."/>
            <person name="Lara F."/>
            <person name="Munidasa M."/>
            <person name="Palculict T."/>
            <person name="Patil S."/>
            <person name="Pu L.-L."/>
            <person name="Saada N."/>
            <person name="Tang L."/>
            <person name="Weissenberger G."/>
            <person name="Zhu Y."/>
            <person name="Hemphill L."/>
            <person name="Shang Y."/>
            <person name="Youmans B."/>
            <person name="Ayvaz T."/>
            <person name="Ross M."/>
            <person name="Santibanez J."/>
            <person name="Aqrawi P."/>
            <person name="Gross S."/>
            <person name="Joshi V."/>
            <person name="Fowler G."/>
            <person name="Nazareth L."/>
            <person name="Reid J."/>
            <person name="Worley K."/>
            <person name="Petrosino J."/>
            <person name="Highlander S."/>
            <person name="Gibbs R."/>
        </authorList>
    </citation>
    <scope>NUCLEOTIDE SEQUENCE [LARGE SCALE GENOMIC DNA]</scope>
    <source>
        <strain evidence="15 16">DSM 15606</strain>
    </source>
</reference>
<dbReference type="PANTHER" id="PTHR10091:SF0">
    <property type="entry name" value="GALACTOSE MUTAROTASE"/>
    <property type="match status" value="1"/>
</dbReference>
<dbReference type="GO" id="GO:0005737">
    <property type="term" value="C:cytoplasm"/>
    <property type="evidence" value="ECO:0007669"/>
    <property type="project" value="TreeGrafter"/>
</dbReference>
<comment type="caution">
    <text evidence="15">The sequence shown here is derived from an EMBL/GenBank/DDBJ whole genome shotgun (WGS) entry which is preliminary data.</text>
</comment>
<accession>E6ML27</accession>
<feature type="active site" description="Proton acceptor" evidence="12">
    <location>
        <position position="355"/>
    </location>
</feature>
<dbReference type="AlphaFoldDB" id="E6ML27"/>
<dbReference type="PROSITE" id="PS00545">
    <property type="entry name" value="ALDOSE_1_EPIMERASE"/>
    <property type="match status" value="1"/>
</dbReference>
<evidence type="ECO:0000256" key="4">
    <source>
        <dbReference type="ARBA" id="ARBA00006206"/>
    </source>
</evidence>
<evidence type="ECO:0000256" key="7">
    <source>
        <dbReference type="ARBA" id="ARBA00014165"/>
    </source>
</evidence>
<organism evidence="15 16">
    <name type="scientific">Segatella salivae DSM 15606</name>
    <dbReference type="NCBI Taxonomy" id="888832"/>
    <lineage>
        <taxon>Bacteria</taxon>
        <taxon>Pseudomonadati</taxon>
        <taxon>Bacteroidota</taxon>
        <taxon>Bacteroidia</taxon>
        <taxon>Bacteroidales</taxon>
        <taxon>Prevotellaceae</taxon>
        <taxon>Segatella</taxon>
    </lineage>
</organism>
<evidence type="ECO:0000256" key="14">
    <source>
        <dbReference type="PIRSR" id="PIRSR005096-3"/>
    </source>
</evidence>
<dbReference type="InterPro" id="IPR011013">
    <property type="entry name" value="Gal_mutarotase_sf_dom"/>
</dbReference>
<dbReference type="HOGENOM" id="CLU_031753_2_0_10"/>
<dbReference type="EMBL" id="AEQO01000016">
    <property type="protein sequence ID" value="EFV05664.1"/>
    <property type="molecule type" value="Genomic_DNA"/>
</dbReference>
<feature type="binding site" evidence="13">
    <location>
        <position position="286"/>
    </location>
    <ligand>
        <name>beta-D-galactose</name>
        <dbReference type="ChEBI" id="CHEBI:27667"/>
    </ligand>
</feature>
<comment type="catalytic activity">
    <reaction evidence="1 11">
        <text>alpha-D-glucose = beta-D-glucose</text>
        <dbReference type="Rhea" id="RHEA:10264"/>
        <dbReference type="ChEBI" id="CHEBI:15903"/>
        <dbReference type="ChEBI" id="CHEBI:17925"/>
        <dbReference type="EC" id="5.1.3.3"/>
    </reaction>
</comment>
<evidence type="ECO:0000313" key="16">
    <source>
        <dbReference type="Proteomes" id="UP000003874"/>
    </source>
</evidence>
<dbReference type="InterPro" id="IPR015443">
    <property type="entry name" value="Aldose_1-epimerase"/>
</dbReference>
<evidence type="ECO:0000256" key="2">
    <source>
        <dbReference type="ARBA" id="ARBA00001913"/>
    </source>
</evidence>
<dbReference type="Gene3D" id="2.70.98.10">
    <property type="match status" value="1"/>
</dbReference>
<name>E6ML27_9BACT</name>
<keyword evidence="9 11" id="KW-0413">Isomerase</keyword>
<evidence type="ECO:0000256" key="6">
    <source>
        <dbReference type="ARBA" id="ARBA00013185"/>
    </source>
</evidence>
<proteinExistence type="inferred from homology"/>